<gene>
    <name evidence="1" type="ORF">HMPREF0454_04082</name>
</gene>
<dbReference type="AlphaFoldDB" id="G9YBQ3"/>
<dbReference type="HOGENOM" id="CLU_3252342_0_0_6"/>
<protein>
    <submittedName>
        <fullName evidence="1">Uncharacterized protein</fullName>
    </submittedName>
</protein>
<proteinExistence type="predicted"/>
<accession>G9YBQ3</accession>
<dbReference type="Proteomes" id="UP000005959">
    <property type="component" value="Unassembled WGS sequence"/>
</dbReference>
<organism evidence="1 2">
    <name type="scientific">Hafnia alvei ATCC 51873</name>
    <dbReference type="NCBI Taxonomy" id="1002364"/>
    <lineage>
        <taxon>Bacteria</taxon>
        <taxon>Pseudomonadati</taxon>
        <taxon>Pseudomonadota</taxon>
        <taxon>Gammaproteobacteria</taxon>
        <taxon>Enterobacterales</taxon>
        <taxon>Hafniaceae</taxon>
        <taxon>Hafnia</taxon>
    </lineage>
</organism>
<reference evidence="1 2" key="1">
    <citation type="submission" date="2011-08" db="EMBL/GenBank/DDBJ databases">
        <authorList>
            <person name="Weinstock G."/>
            <person name="Sodergren E."/>
            <person name="Clifton S."/>
            <person name="Fulton L."/>
            <person name="Fulton B."/>
            <person name="Courtney L."/>
            <person name="Fronick C."/>
            <person name="Harrison M."/>
            <person name="Strong C."/>
            <person name="Farmer C."/>
            <person name="Delahaunty K."/>
            <person name="Markovic C."/>
            <person name="Hall O."/>
            <person name="Minx P."/>
            <person name="Tomlinson C."/>
            <person name="Mitreva M."/>
            <person name="Hou S."/>
            <person name="Chen J."/>
            <person name="Wollam A."/>
            <person name="Pepin K.H."/>
            <person name="Johnson M."/>
            <person name="Bhonagiri V."/>
            <person name="Zhang X."/>
            <person name="Suruliraj S."/>
            <person name="Warren W."/>
            <person name="Chinwalla A."/>
            <person name="Mardis E.R."/>
            <person name="Wilson R.K."/>
        </authorList>
    </citation>
    <scope>NUCLEOTIDE SEQUENCE [LARGE SCALE GENOMIC DNA]</scope>
    <source>
        <strain evidence="1 2">ATCC 51873</strain>
    </source>
</reference>
<dbReference type="EMBL" id="AGCI01000099">
    <property type="protein sequence ID" value="EHM38947.1"/>
    <property type="molecule type" value="Genomic_DNA"/>
</dbReference>
<name>G9YBQ3_HAFAL</name>
<sequence length="42" mass="5159">MFIDIKQYDLLPKKYYPIEKVDTDICSISFQINCEFMFYRAQ</sequence>
<evidence type="ECO:0000313" key="1">
    <source>
        <dbReference type="EMBL" id="EHM38947.1"/>
    </source>
</evidence>
<comment type="caution">
    <text evidence="1">The sequence shown here is derived from an EMBL/GenBank/DDBJ whole genome shotgun (WGS) entry which is preliminary data.</text>
</comment>
<evidence type="ECO:0000313" key="2">
    <source>
        <dbReference type="Proteomes" id="UP000005959"/>
    </source>
</evidence>